<dbReference type="RefSeq" id="WP_006670206.1">
    <property type="nucleotide sequence ID" value="NZ_ABYK01000041.1"/>
</dbReference>
<reference evidence="1 2" key="1">
    <citation type="journal article" date="2011" name="Appl. Environ. Microbiol.">
        <title>Contribution of a Sodium Ion Gradient to Energy Conservation during Fermentation in the Cyanobacterium Arthrospira (Spirulina) maxima CS-328.</title>
        <authorList>
            <person name="Carrieri D."/>
            <person name="Ananyev G."/>
            <person name="Lenz O."/>
            <person name="Bryant D.A."/>
            <person name="Dismukes G.C."/>
        </authorList>
    </citation>
    <scope>NUCLEOTIDE SEQUENCE [LARGE SCALE GENOMIC DNA]</scope>
    <source>
        <strain evidence="1 2">CS-328</strain>
    </source>
</reference>
<dbReference type="GO" id="GO:0016740">
    <property type="term" value="F:transferase activity"/>
    <property type="evidence" value="ECO:0007669"/>
    <property type="project" value="UniProtKB-KW"/>
</dbReference>
<organism evidence="1 2">
    <name type="scientific">Limnospira maxima CS-328</name>
    <dbReference type="NCBI Taxonomy" id="513049"/>
    <lineage>
        <taxon>Bacteria</taxon>
        <taxon>Bacillati</taxon>
        <taxon>Cyanobacteriota</taxon>
        <taxon>Cyanophyceae</taxon>
        <taxon>Oscillatoriophycideae</taxon>
        <taxon>Oscillatoriales</taxon>
        <taxon>Sirenicapillariaceae</taxon>
        <taxon>Limnospira</taxon>
    </lineage>
</organism>
<dbReference type="EMBL" id="ABYK01000041">
    <property type="protein sequence ID" value="EDZ92973.1"/>
    <property type="molecule type" value="Genomic_DNA"/>
</dbReference>
<dbReference type="Proteomes" id="UP000004061">
    <property type="component" value="Unassembled WGS sequence"/>
</dbReference>
<dbReference type="InterPro" id="IPR029044">
    <property type="entry name" value="Nucleotide-diphossugar_trans"/>
</dbReference>
<keyword evidence="1" id="KW-0808">Transferase</keyword>
<evidence type="ECO:0000313" key="2">
    <source>
        <dbReference type="Proteomes" id="UP000004061"/>
    </source>
</evidence>
<name>B5W685_LIMMA</name>
<keyword evidence="2" id="KW-1185">Reference proteome</keyword>
<evidence type="ECO:0000313" key="1">
    <source>
        <dbReference type="EMBL" id="EDZ92973.1"/>
    </source>
</evidence>
<proteinExistence type="predicted"/>
<comment type="caution">
    <text evidence="1">The sequence shown here is derived from an EMBL/GenBank/DDBJ whole genome shotgun (WGS) entry which is preliminary data.</text>
</comment>
<accession>B5W685</accession>
<gene>
    <name evidence="1" type="ORF">AmaxDRAFT_4284</name>
</gene>
<sequence length="143" mass="16822">MASCGIYTLANDVVFDQLVAFLNSVEVNVSPDIPICIIPYDDRMEQVKKEIGDRPNVSIYEDQQEIQRWEDFAKEVWMNHPLAFQKSNARLIESRMRFQRKMAAFQGYFDKFLFYDADTLAMKPVDDMFLKLDTYKTSKRIIT</sequence>
<dbReference type="SUPFAM" id="SSF53448">
    <property type="entry name" value="Nucleotide-diphospho-sugar transferases"/>
    <property type="match status" value="1"/>
</dbReference>
<dbReference type="AlphaFoldDB" id="B5W685"/>
<protein>
    <submittedName>
        <fullName evidence="1">Nucleotide-diphospho-sugar transferases superfamily</fullName>
    </submittedName>
</protein>